<proteinExistence type="predicted"/>
<dbReference type="InterPro" id="IPR007031">
    <property type="entry name" value="Poxvirus_VLTF3"/>
</dbReference>
<evidence type="ECO:0000313" key="2">
    <source>
        <dbReference type="EMBL" id="QHT22455.1"/>
    </source>
</evidence>
<accession>A0A6C0E4V8</accession>
<dbReference type="GO" id="GO:0046782">
    <property type="term" value="P:regulation of viral transcription"/>
    <property type="evidence" value="ECO:0007669"/>
    <property type="project" value="InterPro"/>
</dbReference>
<organism evidence="2">
    <name type="scientific">viral metagenome</name>
    <dbReference type="NCBI Taxonomy" id="1070528"/>
    <lineage>
        <taxon>unclassified sequences</taxon>
        <taxon>metagenomes</taxon>
        <taxon>organismal metagenomes</taxon>
    </lineage>
</organism>
<dbReference type="EMBL" id="MN739710">
    <property type="protein sequence ID" value="QHT22455.1"/>
    <property type="molecule type" value="Genomic_DNA"/>
</dbReference>
<sequence>MSEIDILYINNKIIQNFDEEKKKLEEYKKKLSEIQESLSLDLRQNIRETLLDKEKKLIEYIIDLESDNSKNFYIIETADLIEKYREILNKPVKVSFIGKATKNNKEKQQIINSFVDIANKYTDINVNTEKKDKNVCRNCNNKEFDIEDGNIYICCNCSAQQFVLKNISSYKDTDRINIASKYVYDRKIHFRDSINQYQGKQNSTVNQNVYDELEKEFELHHLLIGDEKTPKSERFKNITKEHISIFLKDLGYSKHYENINLIHYNFTGIKPDDIGYLENRLLEDFDILTDAYDKMFKNIDRKNFINTQFILHALLVRHKHPCKKEDFSILKTIDRLNFHNDITNQLFQAIGWSYKCMF</sequence>
<dbReference type="AlphaFoldDB" id="A0A6C0E4V8"/>
<evidence type="ECO:0000256" key="1">
    <source>
        <dbReference type="SAM" id="Coils"/>
    </source>
</evidence>
<dbReference type="Pfam" id="PF04947">
    <property type="entry name" value="Pox_VLTF3"/>
    <property type="match status" value="1"/>
</dbReference>
<keyword evidence="1" id="KW-0175">Coiled coil</keyword>
<protein>
    <recommendedName>
        <fullName evidence="3">Viral late gene transcription factor 3 zinc ribbon domain-containing protein</fullName>
    </recommendedName>
</protein>
<name>A0A6C0E4V8_9ZZZZ</name>
<reference evidence="2" key="1">
    <citation type="journal article" date="2020" name="Nature">
        <title>Giant virus diversity and host interactions through global metagenomics.</title>
        <authorList>
            <person name="Schulz F."/>
            <person name="Roux S."/>
            <person name="Paez-Espino D."/>
            <person name="Jungbluth S."/>
            <person name="Walsh D.A."/>
            <person name="Denef V.J."/>
            <person name="McMahon K.D."/>
            <person name="Konstantinidis K.T."/>
            <person name="Eloe-Fadrosh E.A."/>
            <person name="Kyrpides N.C."/>
            <person name="Woyke T."/>
        </authorList>
    </citation>
    <scope>NUCLEOTIDE SEQUENCE</scope>
    <source>
        <strain evidence="2">GVMAG-M-3300023179-111</strain>
    </source>
</reference>
<feature type="coiled-coil region" evidence="1">
    <location>
        <begin position="10"/>
        <end position="44"/>
    </location>
</feature>
<evidence type="ECO:0008006" key="3">
    <source>
        <dbReference type="Google" id="ProtNLM"/>
    </source>
</evidence>